<feature type="transmembrane region" description="Helical" evidence="1">
    <location>
        <begin position="326"/>
        <end position="343"/>
    </location>
</feature>
<keyword evidence="3" id="KW-1185">Reference proteome</keyword>
<evidence type="ECO:0000313" key="2">
    <source>
        <dbReference type="EMBL" id="RVD81289.1"/>
    </source>
</evidence>
<comment type="caution">
    <text evidence="2">The sequence shown here is derived from an EMBL/GenBank/DDBJ whole genome shotgun (WGS) entry which is preliminary data.</text>
</comment>
<feature type="transmembrane region" description="Helical" evidence="1">
    <location>
        <begin position="363"/>
        <end position="380"/>
    </location>
</feature>
<dbReference type="InterPro" id="IPR045851">
    <property type="entry name" value="AMP-bd_C_sf"/>
</dbReference>
<accession>A0A436ZQV4</accession>
<dbReference type="PANTHER" id="PTHR33927:SF5">
    <property type="entry name" value="ENZYME, PUTATIVE (AFU_ORTHOLOGUE AFUA_8G01222)-RELATED"/>
    <property type="match status" value="1"/>
</dbReference>
<evidence type="ECO:0000256" key="1">
    <source>
        <dbReference type="SAM" id="Phobius"/>
    </source>
</evidence>
<proteinExistence type="predicted"/>
<dbReference type="SUPFAM" id="SSF56801">
    <property type="entry name" value="Acetyl-CoA synthetase-like"/>
    <property type="match status" value="1"/>
</dbReference>
<dbReference type="AlphaFoldDB" id="A0A436ZQV4"/>
<dbReference type="RefSeq" id="XP_067486833.1">
    <property type="nucleotide sequence ID" value="XM_067639000.1"/>
</dbReference>
<feature type="transmembrane region" description="Helical" evidence="1">
    <location>
        <begin position="170"/>
        <end position="191"/>
    </location>
</feature>
<dbReference type="InterPro" id="IPR052979">
    <property type="entry name" value="Adenylate-forming_domain"/>
</dbReference>
<keyword evidence="1" id="KW-0472">Membrane</keyword>
<evidence type="ECO:0000313" key="3">
    <source>
        <dbReference type="Proteomes" id="UP000283090"/>
    </source>
</evidence>
<reference evidence="2 3" key="1">
    <citation type="submission" date="2019-01" db="EMBL/GenBank/DDBJ databases">
        <title>Intercellular communication is required for trap formation in the nematode-trapping fungus Duddingtonia flagrans.</title>
        <authorList>
            <person name="Youssar L."/>
            <person name="Wernet V."/>
            <person name="Hensel N."/>
            <person name="Hildebrandt H.-G."/>
            <person name="Fischer R."/>
        </authorList>
    </citation>
    <scope>NUCLEOTIDE SEQUENCE [LARGE SCALE GENOMIC DNA]</scope>
    <source>
        <strain evidence="2 3">CBS H-5679</strain>
    </source>
</reference>
<dbReference type="EMBL" id="SAEB01000012">
    <property type="protein sequence ID" value="RVD81289.1"/>
    <property type="molecule type" value="Genomic_DNA"/>
</dbReference>
<feature type="transmembrane region" description="Helical" evidence="1">
    <location>
        <begin position="285"/>
        <end position="305"/>
    </location>
</feature>
<feature type="transmembrane region" description="Helical" evidence="1">
    <location>
        <begin position="244"/>
        <end position="265"/>
    </location>
</feature>
<dbReference type="VEuPathDB" id="FungiDB:DFL_009158"/>
<dbReference type="PANTHER" id="PTHR33927">
    <property type="entry name" value="TRANSMEMBRANE PROTEIN"/>
    <property type="match status" value="1"/>
</dbReference>
<dbReference type="GeneID" id="93591469"/>
<name>A0A436ZQV4_ARTFL</name>
<protein>
    <submittedName>
        <fullName evidence="2">Uncharacterized protein</fullName>
    </submittedName>
</protein>
<sequence length="590" mass="65281">MSNQTALGMALPGFKIDTYAVSSNLQGCEGVSKAFAIEIEGKVYAFITPETVDIQSIEKTVTSTLDENLVRPAGYYAIAQMPYTPKGRVDEGELAARFKGYEKSTDDLLPPPPKVHCKETDSKVSSSASSVCSKGLPENTSWHDQYLESQLPEKQLARPLRNLRYISMIIYRRIFAIIFIANLIPFCWLLYKGTNCTTLATAVSANLLPSILIRNDNIVNALFCMAGWVPRSWPLWIRKNAAKVYHLGGIHSGCAVSATFWFGFLVVQASFDAFRPSLVDPSRKMISTATLGVTYAIMLLFTVILTFAHPSVRRKIHNQFEQTHRFSGWTVLLLFWVLTFLLISDFTGPTMSVTMVTMHTPGFWILIIITLSIASPWLHLRKVNIVPEKLSDHAVRLHFDYRNNPVPGSFVRLSDKPLMEWHAFATIGVPNRSGFSVVVSKAGDWTSKYIVSPPTKMWIRGIPTRGVMNVAHCFNRVVVVGTGSGIGPCLPVLLAAAKNGIKVRVLWSTPKPQETFGGEIINGVISADPNAIIWDTRVKGKPDMVKLVWGLVQESQAEAVVIISNPALTKKVVYGMESRGVAAYGAIWDS</sequence>
<organism evidence="2 3">
    <name type="scientific">Arthrobotrys flagrans</name>
    <name type="common">Nematode-trapping fungus</name>
    <name type="synonym">Trichothecium flagrans</name>
    <dbReference type="NCBI Taxonomy" id="97331"/>
    <lineage>
        <taxon>Eukaryota</taxon>
        <taxon>Fungi</taxon>
        <taxon>Dikarya</taxon>
        <taxon>Ascomycota</taxon>
        <taxon>Pezizomycotina</taxon>
        <taxon>Orbiliomycetes</taxon>
        <taxon>Orbiliales</taxon>
        <taxon>Orbiliaceae</taxon>
        <taxon>Arthrobotrys</taxon>
    </lineage>
</organism>
<dbReference type="OrthoDB" id="3142841at2759"/>
<keyword evidence="1" id="KW-0812">Transmembrane</keyword>
<dbReference type="Proteomes" id="UP000283090">
    <property type="component" value="Unassembled WGS sequence"/>
</dbReference>
<dbReference type="Gene3D" id="3.30.300.30">
    <property type="match status" value="1"/>
</dbReference>
<dbReference type="SUPFAM" id="SSF52343">
    <property type="entry name" value="Ferredoxin reductase-like, C-terminal NADP-linked domain"/>
    <property type="match status" value="1"/>
</dbReference>
<keyword evidence="1" id="KW-1133">Transmembrane helix</keyword>
<dbReference type="InterPro" id="IPR039261">
    <property type="entry name" value="FNR_nucleotide-bd"/>
</dbReference>
<gene>
    <name evidence="2" type="ORF">DFL_009158</name>
</gene>